<keyword evidence="4" id="KW-1185">Reference proteome</keyword>
<reference evidence="3 4" key="1">
    <citation type="submission" date="2020-01" db="EMBL/GenBank/DDBJ databases">
        <title>Paenibacillus sp. nov., isolated from tomato rhizosphere.</title>
        <authorList>
            <person name="Weon H.-Y."/>
            <person name="Lee S.A."/>
        </authorList>
    </citation>
    <scope>NUCLEOTIDE SEQUENCE [LARGE SCALE GENOMIC DNA]</scope>
    <source>
        <strain evidence="3 4">12200R-189</strain>
    </source>
</reference>
<sequence>MYRTAMLGMLLGLVVLTGACSIQNDPPNQDPVTGERIDYRDSSGASDVMKAYEESMVEAVNKNRFSLVEGLLDPDGPLYKEQEGLVRRLSAKQIKEKLIRYQTMNIQKINGTYKFYIIEKIGVYYPDGRSTVNEYEWIYTVTQHPVTNAFKVYSIERWE</sequence>
<protein>
    <recommendedName>
        <fullName evidence="2">TcaA protein NTF2-like domain-containing protein</fullName>
    </recommendedName>
</protein>
<name>A0A6C0G0U9_9BACL</name>
<dbReference type="Pfam" id="PF22819">
    <property type="entry name" value="TcaA_5th"/>
    <property type="match status" value="1"/>
</dbReference>
<dbReference type="InterPro" id="IPR054528">
    <property type="entry name" value="TcaA_5th"/>
</dbReference>
<dbReference type="KEGG" id="plyc:GXP70_19735"/>
<proteinExistence type="predicted"/>
<gene>
    <name evidence="3" type="ORF">GXP70_19735</name>
</gene>
<dbReference type="AlphaFoldDB" id="A0A6C0G0U9"/>
<dbReference type="EMBL" id="CP048209">
    <property type="protein sequence ID" value="QHT61992.1"/>
    <property type="molecule type" value="Genomic_DNA"/>
</dbReference>
<feature type="domain" description="TcaA protein NTF2-like" evidence="2">
    <location>
        <begin position="44"/>
        <end position="155"/>
    </location>
</feature>
<keyword evidence="1" id="KW-0732">Signal</keyword>
<dbReference type="Proteomes" id="UP000476064">
    <property type="component" value="Chromosome"/>
</dbReference>
<dbReference type="PROSITE" id="PS51257">
    <property type="entry name" value="PROKAR_LIPOPROTEIN"/>
    <property type="match status" value="1"/>
</dbReference>
<accession>A0A6C0G0U9</accession>
<evidence type="ECO:0000259" key="2">
    <source>
        <dbReference type="Pfam" id="PF22819"/>
    </source>
</evidence>
<evidence type="ECO:0000256" key="1">
    <source>
        <dbReference type="SAM" id="SignalP"/>
    </source>
</evidence>
<organism evidence="3 4">
    <name type="scientific">Paenibacillus lycopersici</name>
    <dbReference type="NCBI Taxonomy" id="2704462"/>
    <lineage>
        <taxon>Bacteria</taxon>
        <taxon>Bacillati</taxon>
        <taxon>Bacillota</taxon>
        <taxon>Bacilli</taxon>
        <taxon>Bacillales</taxon>
        <taxon>Paenibacillaceae</taxon>
        <taxon>Paenibacillus</taxon>
    </lineage>
</organism>
<feature type="signal peptide" evidence="1">
    <location>
        <begin position="1"/>
        <end position="19"/>
    </location>
</feature>
<evidence type="ECO:0000313" key="3">
    <source>
        <dbReference type="EMBL" id="QHT61992.1"/>
    </source>
</evidence>
<dbReference type="RefSeq" id="WP_162358429.1">
    <property type="nucleotide sequence ID" value="NZ_CP048209.1"/>
</dbReference>
<evidence type="ECO:0000313" key="4">
    <source>
        <dbReference type="Proteomes" id="UP000476064"/>
    </source>
</evidence>
<feature type="chain" id="PRO_5038940092" description="TcaA protein NTF2-like domain-containing protein" evidence="1">
    <location>
        <begin position="20"/>
        <end position="159"/>
    </location>
</feature>